<dbReference type="PANTHER" id="PTHR10361">
    <property type="entry name" value="SODIUM-BILE ACID COTRANSPORTER"/>
    <property type="match status" value="1"/>
</dbReference>
<evidence type="ECO:0000313" key="7">
    <source>
        <dbReference type="Proteomes" id="UP000018922"/>
    </source>
</evidence>
<feature type="transmembrane region" description="Helical" evidence="5">
    <location>
        <begin position="6"/>
        <end position="25"/>
    </location>
</feature>
<keyword evidence="7" id="KW-1185">Reference proteome</keyword>
<evidence type="ECO:0000313" key="6">
    <source>
        <dbReference type="EMBL" id="CDK98633.1"/>
    </source>
</evidence>
<evidence type="ECO:0000256" key="5">
    <source>
        <dbReference type="SAM" id="Phobius"/>
    </source>
</evidence>
<accession>V6F2C4</accession>
<dbReference type="InterPro" id="IPR038770">
    <property type="entry name" value="Na+/solute_symporter_sf"/>
</dbReference>
<feature type="transmembrane region" description="Helical" evidence="5">
    <location>
        <begin position="65"/>
        <end position="84"/>
    </location>
</feature>
<keyword evidence="2 5" id="KW-0812">Transmembrane</keyword>
<feature type="transmembrane region" description="Helical" evidence="5">
    <location>
        <begin position="256"/>
        <end position="277"/>
    </location>
</feature>
<dbReference type="Proteomes" id="UP000018922">
    <property type="component" value="Chromosome I"/>
</dbReference>
<dbReference type="InterPro" id="IPR002657">
    <property type="entry name" value="BilAc:Na_symport/Acr3"/>
</dbReference>
<dbReference type="EMBL" id="HG794546">
    <property type="protein sequence ID" value="CDK98633.1"/>
    <property type="molecule type" value="Genomic_DNA"/>
</dbReference>
<dbReference type="GO" id="GO:0016020">
    <property type="term" value="C:membrane"/>
    <property type="evidence" value="ECO:0007669"/>
    <property type="project" value="UniProtKB-SubCell"/>
</dbReference>
<dbReference type="InterPro" id="IPR004710">
    <property type="entry name" value="Bilac:Na_transpt"/>
</dbReference>
<reference evidence="6 7" key="1">
    <citation type="journal article" date="2014" name="Genome Announc.">
        <title>Complete genome sequence of Magnetospirillum gryphiswaldense MSR-1.</title>
        <authorList>
            <person name="Wang X."/>
            <person name="Wang Q."/>
            <person name="Zhang W."/>
            <person name="Wang Y."/>
            <person name="Li L."/>
            <person name="Wen T."/>
            <person name="Zhang T."/>
            <person name="Zhang Y."/>
            <person name="Xu J."/>
            <person name="Hu J."/>
            <person name="Li S."/>
            <person name="Liu L."/>
            <person name="Liu J."/>
            <person name="Jiang W."/>
            <person name="Tian J."/>
            <person name="Li Y."/>
            <person name="Schuler D."/>
            <person name="Wang L."/>
            <person name="Li J."/>
        </authorList>
    </citation>
    <scope>NUCLEOTIDE SEQUENCE [LARGE SCALE GENOMIC DNA]</scope>
    <source>
        <strain evidence="7">DSM 6361 / JCM 21280 / NBRC 15271 / MSR-1</strain>
    </source>
</reference>
<protein>
    <submittedName>
        <fullName evidence="6">Inner membrane oxidoreductase</fullName>
    </submittedName>
</protein>
<dbReference type="HOGENOM" id="CLU_034788_0_1_5"/>
<evidence type="ECO:0000256" key="2">
    <source>
        <dbReference type="ARBA" id="ARBA00022692"/>
    </source>
</evidence>
<feature type="transmembrane region" description="Helical" evidence="5">
    <location>
        <begin position="37"/>
        <end position="59"/>
    </location>
</feature>
<proteinExistence type="predicted"/>
<evidence type="ECO:0000256" key="1">
    <source>
        <dbReference type="ARBA" id="ARBA00004141"/>
    </source>
</evidence>
<feature type="transmembrane region" description="Helical" evidence="5">
    <location>
        <begin position="198"/>
        <end position="216"/>
    </location>
</feature>
<evidence type="ECO:0000256" key="4">
    <source>
        <dbReference type="ARBA" id="ARBA00023136"/>
    </source>
</evidence>
<dbReference type="Pfam" id="PF01758">
    <property type="entry name" value="SBF"/>
    <property type="match status" value="1"/>
</dbReference>
<dbReference type="AlphaFoldDB" id="V6F2C4"/>
<gene>
    <name evidence="6" type="ordered locus">MGMSRv2__1418</name>
</gene>
<keyword evidence="4 5" id="KW-0472">Membrane</keyword>
<dbReference type="Gene3D" id="1.20.1530.20">
    <property type="match status" value="1"/>
</dbReference>
<dbReference type="STRING" id="1430440.MGMSRv2__1418"/>
<feature type="transmembrane region" description="Helical" evidence="5">
    <location>
        <begin position="91"/>
        <end position="114"/>
    </location>
</feature>
<organism evidence="6 7">
    <name type="scientific">Magnetospirillum gryphiswaldense (strain DSM 6361 / JCM 21280 / NBRC 15271 / MSR-1)</name>
    <dbReference type="NCBI Taxonomy" id="431944"/>
    <lineage>
        <taxon>Bacteria</taxon>
        <taxon>Pseudomonadati</taxon>
        <taxon>Pseudomonadota</taxon>
        <taxon>Alphaproteobacteria</taxon>
        <taxon>Rhodospirillales</taxon>
        <taxon>Rhodospirillaceae</taxon>
        <taxon>Magnetospirillum</taxon>
    </lineage>
</organism>
<sequence length="295" mass="30842">MITDILLLVALAVIMFAMGLSLRPADFALVFTRPKAMALGLLAQMVLLPLVAWIVVLVVPMPTDFAIGLLILAACPGGITSNLLTHLAGGATALAVSLTAITSVFGALSVPFVVNLALVHVGGQGGAVDLPVARMTLGVFVVATLPLILAMSLNHRWPEESARVEKLARHVATILFAFIVAGAFASQWRTMMTHAGDVLPPALAINVGAMALAWLVGRLGRLERREKLAVVLETGLQNGALGIFIAATLLGSPAMMVPSIVYALVMNVTALAVIVWARVFCGKEKGGVSPAFSRK</sequence>
<dbReference type="KEGG" id="mgy:MGMSRv2__1418"/>
<keyword evidence="3 5" id="KW-1133">Transmembrane helix</keyword>
<feature type="transmembrane region" description="Helical" evidence="5">
    <location>
        <begin position="228"/>
        <end position="250"/>
    </location>
</feature>
<evidence type="ECO:0000256" key="3">
    <source>
        <dbReference type="ARBA" id="ARBA00022989"/>
    </source>
</evidence>
<comment type="subcellular location">
    <subcellularLocation>
        <location evidence="1">Membrane</location>
        <topology evidence="1">Multi-pass membrane protein</topology>
    </subcellularLocation>
</comment>
<feature type="transmembrane region" description="Helical" evidence="5">
    <location>
        <begin position="134"/>
        <end position="155"/>
    </location>
</feature>
<feature type="transmembrane region" description="Helical" evidence="5">
    <location>
        <begin position="167"/>
        <end position="186"/>
    </location>
</feature>
<dbReference type="eggNOG" id="COG0385">
    <property type="taxonomic scope" value="Bacteria"/>
</dbReference>
<name>V6F2C4_MAGGM</name>
<dbReference type="PANTHER" id="PTHR10361:SF24">
    <property type="entry name" value="P3 PROTEIN"/>
    <property type="match status" value="1"/>
</dbReference>